<dbReference type="SUPFAM" id="SSF53697">
    <property type="entry name" value="SIS domain"/>
    <property type="match status" value="1"/>
</dbReference>
<gene>
    <name evidence="7" type="ORF">MMF94_09355</name>
</gene>
<evidence type="ECO:0000256" key="4">
    <source>
        <dbReference type="SAM" id="MobiDB-lite"/>
    </source>
</evidence>
<sequence>MSSLATRIRAVLPELSPAEARVAAVLDADPTAAARLTITELAGQTSTSTATVARIARRLGYPGYPALRLALAAVGGRTGAALPLDSDVADDDPMPTVLRKLAAFESEQLTGTAELIDGDTLEAVVAAMAGARRIDAYGIGASGLVALDLAAKLSRIGLLCIAHPEHDAAMVSAALLRPGDVVVGISHSGGTAGVVRPVQAARAAGVLTVAVTGASRSVLARAADHTLLTAGRELGFRSAAMGSRTSQLLVVDTLFVGVARRTPGARAALESTYEAVSPRRRDRPRPDPNGC</sequence>
<dbReference type="PANTHER" id="PTHR30514">
    <property type="entry name" value="GLUCOKINASE"/>
    <property type="match status" value="1"/>
</dbReference>
<dbReference type="Gene3D" id="1.10.10.10">
    <property type="entry name" value="Winged helix-like DNA-binding domain superfamily/Winged helix DNA-binding domain"/>
    <property type="match status" value="1"/>
</dbReference>
<accession>A0ABS9TBJ0</accession>
<dbReference type="Gene3D" id="3.40.50.10490">
    <property type="entry name" value="Glucose-6-phosphate isomerase like protein, domain 1"/>
    <property type="match status" value="1"/>
</dbReference>
<dbReference type="InterPro" id="IPR046348">
    <property type="entry name" value="SIS_dom_sf"/>
</dbReference>
<keyword evidence="8" id="KW-1185">Reference proteome</keyword>
<feature type="domain" description="SIS" evidence="6">
    <location>
        <begin position="124"/>
        <end position="264"/>
    </location>
</feature>
<evidence type="ECO:0000256" key="3">
    <source>
        <dbReference type="ARBA" id="ARBA00023163"/>
    </source>
</evidence>
<reference evidence="7 8" key="1">
    <citation type="submission" date="2022-03" db="EMBL/GenBank/DDBJ databases">
        <title>Pseudonocardia alaer sp. nov., a novel actinomycete isolated from reed forest soil.</title>
        <authorList>
            <person name="Wang L."/>
        </authorList>
    </citation>
    <scope>NUCLEOTIDE SEQUENCE [LARGE SCALE GENOMIC DNA]</scope>
    <source>
        <strain evidence="7 8">Y-16303</strain>
    </source>
</reference>
<proteinExistence type="predicted"/>
<dbReference type="InterPro" id="IPR036388">
    <property type="entry name" value="WH-like_DNA-bd_sf"/>
</dbReference>
<evidence type="ECO:0000256" key="2">
    <source>
        <dbReference type="ARBA" id="ARBA00023125"/>
    </source>
</evidence>
<evidence type="ECO:0000313" key="7">
    <source>
        <dbReference type="EMBL" id="MCH6165888.1"/>
    </source>
</evidence>
<organism evidence="7 8">
    <name type="scientific">Pseudonocardia alaniniphila</name>
    <dbReference type="NCBI Taxonomy" id="75291"/>
    <lineage>
        <taxon>Bacteria</taxon>
        <taxon>Bacillati</taxon>
        <taxon>Actinomycetota</taxon>
        <taxon>Actinomycetes</taxon>
        <taxon>Pseudonocardiales</taxon>
        <taxon>Pseudonocardiaceae</taxon>
        <taxon>Pseudonocardia</taxon>
    </lineage>
</organism>
<feature type="region of interest" description="Disordered" evidence="4">
    <location>
        <begin position="269"/>
        <end position="291"/>
    </location>
</feature>
<dbReference type="InterPro" id="IPR047640">
    <property type="entry name" value="RpiR-like"/>
</dbReference>
<dbReference type="Pfam" id="PF01418">
    <property type="entry name" value="HTH_6"/>
    <property type="match status" value="1"/>
</dbReference>
<dbReference type="RefSeq" id="WP_241035913.1">
    <property type="nucleotide sequence ID" value="NZ_BAAAJF010000078.1"/>
</dbReference>
<dbReference type="SUPFAM" id="SSF46689">
    <property type="entry name" value="Homeodomain-like"/>
    <property type="match status" value="1"/>
</dbReference>
<keyword evidence="3" id="KW-0804">Transcription</keyword>
<dbReference type="PROSITE" id="PS51071">
    <property type="entry name" value="HTH_RPIR"/>
    <property type="match status" value="1"/>
</dbReference>
<comment type="caution">
    <text evidence="7">The sequence shown here is derived from an EMBL/GenBank/DDBJ whole genome shotgun (WGS) entry which is preliminary data.</text>
</comment>
<evidence type="ECO:0000313" key="8">
    <source>
        <dbReference type="Proteomes" id="UP001299970"/>
    </source>
</evidence>
<dbReference type="InterPro" id="IPR035472">
    <property type="entry name" value="RpiR-like_SIS"/>
</dbReference>
<keyword evidence="2" id="KW-0238">DNA-binding</keyword>
<evidence type="ECO:0000259" key="6">
    <source>
        <dbReference type="PROSITE" id="PS51464"/>
    </source>
</evidence>
<dbReference type="InterPro" id="IPR001347">
    <property type="entry name" value="SIS_dom"/>
</dbReference>
<evidence type="ECO:0000259" key="5">
    <source>
        <dbReference type="PROSITE" id="PS51071"/>
    </source>
</evidence>
<dbReference type="PROSITE" id="PS51464">
    <property type="entry name" value="SIS"/>
    <property type="match status" value="1"/>
</dbReference>
<protein>
    <submittedName>
        <fullName evidence="7">MurR/RpiR family transcriptional regulator</fullName>
    </submittedName>
</protein>
<dbReference type="InterPro" id="IPR000281">
    <property type="entry name" value="HTH_RpiR"/>
</dbReference>
<dbReference type="PANTHER" id="PTHR30514:SF1">
    <property type="entry name" value="HTH-TYPE TRANSCRIPTIONAL REGULATOR HEXR-RELATED"/>
    <property type="match status" value="1"/>
</dbReference>
<dbReference type="Pfam" id="PF01380">
    <property type="entry name" value="SIS"/>
    <property type="match status" value="1"/>
</dbReference>
<dbReference type="EMBL" id="JAKXMK010000007">
    <property type="protein sequence ID" value="MCH6165888.1"/>
    <property type="molecule type" value="Genomic_DNA"/>
</dbReference>
<dbReference type="Proteomes" id="UP001299970">
    <property type="component" value="Unassembled WGS sequence"/>
</dbReference>
<dbReference type="CDD" id="cd05013">
    <property type="entry name" value="SIS_RpiR"/>
    <property type="match status" value="1"/>
</dbReference>
<dbReference type="InterPro" id="IPR009057">
    <property type="entry name" value="Homeodomain-like_sf"/>
</dbReference>
<feature type="domain" description="HTH rpiR-type" evidence="5">
    <location>
        <begin position="2"/>
        <end position="78"/>
    </location>
</feature>
<keyword evidence="1" id="KW-0805">Transcription regulation</keyword>
<evidence type="ECO:0000256" key="1">
    <source>
        <dbReference type="ARBA" id="ARBA00023015"/>
    </source>
</evidence>
<name>A0ABS9TBJ0_9PSEU</name>